<reference evidence="1 2" key="1">
    <citation type="journal article" date="2014" name="Genome Announc.">
        <title>Draft Genome Sequence of Lysobacter capsici AZ78, a Bacterium Antagonistic to Plant-Pathogenic Oomycetes.</title>
        <authorList>
            <person name="Puopolo G."/>
            <person name="Sonego P."/>
            <person name="Engelen K."/>
            <person name="Pertot I."/>
        </authorList>
    </citation>
    <scope>NUCLEOTIDE SEQUENCE [LARGE SCALE GENOMIC DNA]</scope>
    <source>
        <strain evidence="1 2">AZ78</strain>
    </source>
</reference>
<proteinExistence type="predicted"/>
<organism evidence="1 2">
    <name type="scientific">Lysobacter capsici AZ78</name>
    <dbReference type="NCBI Taxonomy" id="1444315"/>
    <lineage>
        <taxon>Bacteria</taxon>
        <taxon>Pseudomonadati</taxon>
        <taxon>Pseudomonadota</taxon>
        <taxon>Gammaproteobacteria</taxon>
        <taxon>Lysobacterales</taxon>
        <taxon>Lysobacteraceae</taxon>
        <taxon>Lysobacter</taxon>
    </lineage>
</organism>
<sequence length="619" mass="67953">MRLPDTLKPWHAWLGWFDPELAGVLGELMLRLHPMLGAFRMRALRGAVEPEGIDDLRRRGSYERLLLSEWAMAEVVPEEFDRRAAAGEHLFLSPKLVAREVDALTVAVFDTGPTQLGAPRLVHVAMWILLAQRAQAAKARFAWGVLGKPGELHAADTPQALKCLLDARTYTPGGAVMARDGLDPEHAAPSLSERLEREWTLRLDAADPSPGERWSIGSHAHGYGLGHRVDVQRASQDELAIVIAARQARREGRLNLPDPNVSSRLLRGRFESVAREQSVLPSTGRLSLKQPPLISFGGNSVAVPLIGENAANVYRLPRGTMRSQSPPKTTRWSKEKTLLAATLVGRHFGGVIAHSDRLEFWQLAPLRRADLPPVEEFDPAASRARLLPCFVLNGTFNASPHARVLLLSGQGRLLSWTHNQFTARGAEYQIFAGRTLAIANAGNDHALHLRQLGNELHYEFLGVQTGRILEKIALQGEARAGFVCGRWFGSGWHGGCCVEQPVGGHGGERSSIWRVFLRSQHRAKSADHEIVLPADWKVVGLRMNAADELDLIALRPDRRAVVSIGAQGRATLYESPYQISVASVATDCDMIALVDLRGRLVVLRDNAKSVLLYAGGGDD</sequence>
<name>A0A108U798_9GAMM</name>
<protein>
    <submittedName>
        <fullName evidence="1">Uncharacterized protein</fullName>
    </submittedName>
</protein>
<comment type="caution">
    <text evidence="1">The sequence shown here is derived from an EMBL/GenBank/DDBJ whole genome shotgun (WGS) entry which is preliminary data.</text>
</comment>
<dbReference type="AlphaFoldDB" id="A0A108U798"/>
<dbReference type="RefSeq" id="WP_036114772.1">
    <property type="nucleotide sequence ID" value="NZ_JAJA02000001.1"/>
</dbReference>
<evidence type="ECO:0000313" key="1">
    <source>
        <dbReference type="EMBL" id="KWS03824.1"/>
    </source>
</evidence>
<accession>A0A108U798</accession>
<dbReference type="Proteomes" id="UP000023435">
    <property type="component" value="Unassembled WGS sequence"/>
</dbReference>
<dbReference type="OrthoDB" id="8593417at2"/>
<keyword evidence="2" id="KW-1185">Reference proteome</keyword>
<dbReference type="EMBL" id="JAJA02000001">
    <property type="protein sequence ID" value="KWS03824.1"/>
    <property type="molecule type" value="Genomic_DNA"/>
</dbReference>
<gene>
    <name evidence="1" type="ORF">AZ78_1373</name>
</gene>
<evidence type="ECO:0000313" key="2">
    <source>
        <dbReference type="Proteomes" id="UP000023435"/>
    </source>
</evidence>